<dbReference type="GO" id="GO:0005615">
    <property type="term" value="C:extracellular space"/>
    <property type="evidence" value="ECO:0007669"/>
    <property type="project" value="TreeGrafter"/>
</dbReference>
<dbReference type="Gene3D" id="3.10.250.10">
    <property type="entry name" value="SRCR-like domain"/>
    <property type="match status" value="11"/>
</dbReference>
<dbReference type="Proteomes" id="UP000515145">
    <property type="component" value="Chromosome 1"/>
</dbReference>
<feature type="disulfide bond" evidence="8">
    <location>
        <begin position="877"/>
        <end position="938"/>
    </location>
</feature>
<dbReference type="Pfam" id="PF23283">
    <property type="entry name" value="D8C_UMOD"/>
    <property type="match status" value="1"/>
</dbReference>
<dbReference type="FunFam" id="3.10.250.10:FF:000006">
    <property type="entry name" value="neurotrypsin isoform X2"/>
    <property type="match status" value="9"/>
</dbReference>
<evidence type="ECO:0000313" key="14">
    <source>
        <dbReference type="RefSeq" id="XP_028258232.1"/>
    </source>
</evidence>
<feature type="signal peptide" evidence="10">
    <location>
        <begin position="1"/>
        <end position="26"/>
    </location>
</feature>
<dbReference type="Gene3D" id="2.60.40.4100">
    <property type="entry name" value="Zona pellucida, ZP-C domain"/>
    <property type="match status" value="1"/>
</dbReference>
<keyword evidence="4 10" id="KW-0732">Signal</keyword>
<feature type="chain" id="PRO_5044651115" evidence="10">
    <location>
        <begin position="27"/>
        <end position="1987"/>
    </location>
</feature>
<keyword evidence="2" id="KW-0964">Secreted</keyword>
<dbReference type="RefSeq" id="XP_028258232.1">
    <property type="nucleotide sequence ID" value="XM_028402431.1"/>
</dbReference>
<feature type="compositionally biased region" description="Low complexity" evidence="9">
    <location>
        <begin position="552"/>
        <end position="578"/>
    </location>
</feature>
<feature type="domain" description="ZP" evidence="12">
    <location>
        <begin position="1713"/>
        <end position="1965"/>
    </location>
</feature>
<dbReference type="InterPro" id="IPR057774">
    <property type="entry name" value="D8C_UMOD/GP2/OIT3-like"/>
</dbReference>
<feature type="disulfide bond" evidence="8">
    <location>
        <begin position="1490"/>
        <end position="1551"/>
    </location>
</feature>
<feature type="disulfide bond" evidence="8">
    <location>
        <begin position="728"/>
        <end position="789"/>
    </location>
</feature>
<sequence length="1987" mass="213605">MWFMMEVPWGVFSLILLHIFTASTSADVLVTSCDSCHDEAICLDLRERGDSFANQALSCVCKDGFVGDGITCYDTKLCSDSSCCSQGYNWSPYRGCVDIDECSLPHSPCPSPQICYNTAGSFECMEPPHMTRSAVSSQSFQFGCGGRVCPLGMDCISTNGSARCADPCAHYTVLNDEWRSTNNSISNGGTSHCDQHITWKGWYRLFLGQYSAQIPERCVERNRCGTNAPMWITEPHPTQSNEIVNRTVCGAWSNGCCSFRTHNIHVKRCYGNFYVYKLVQPTGCYLAYCAEVDTTNPGISPTTPDPLTSASYPITATTPADNSTGVEGQVRLVNGGNSSCSGRVEIFRAGQWGTVCDDDWDLLDAQVVCRQLGCGRVLSAPQSARFGQGTGPIWLDDVGCTGRESQLSQCQHRGFGAHNCVHNEDAGVVCEGSSPVRLVNSDNRCSGRVEIFRVGQWGTVCDDSWDLNDANVVCRQLGCGRARSALQSAAFGQGTGPIWLDDVLCFGSEPSITDCRHAGFGVHNCGHHEDASIICEVYPEVNSTAFPPTQRPQPSTTPATTRSTTSNTATTTPADNSTGVEGQVRLVNGGNSSCSGRVEIFRAGQWGTVCDDDWDLLDAQVVCRQLGCGRVLSAPQSARFGQGTGPIWLDDVGCTGRESQLSQCQHRGFGAHNCGHNEDAGVVCEASSPVRLVNSDNRCSGRVEIFRVGQWGTVCDDSWDLNDANVVCRQLGCGRARSALQSAAFGQGTGPIWLDDVLCFGSEPSITDCRHAGFGVHNCGHHEDASIICEVYPEVNSTAFPPTQRPQPSTTPATTRSTTSNTATTTPADNSTGVEGQVRLVNGGNSSCSGRVEIFRAGQWGTVCDDDWDLLDAQVVCRQLGCGRVLSAPQSARFGQGTGPIWLDDVGCTGRESQLSQCQHRGFGAHNCVHNEDAGVVCEASSPVRLVNSDNRCSGRVEIFRVGQWGTVCDDSWDLNDANVVCRQLGCGRARSALQSAAFGQGTGPIWLDDVLCFGSEPSITDCRHSGFGVHNCGHQEDASIICEVYPEVNSTAFPPTQRPQPSTTPATTRSTTSNTATTTPADNSTGVEGQVRLVNGGNSSCSGRVEIFRAGQWGTVCDDDWDLLDAQVVCRQLGCGRVLSAPQSARFGQGTGPIWLDDVGCTGRESQLSQCQHRGFGAHNCGHNEDAGVVCEASSPVRLVNSDNRCSGRVEIFRVGQWGTVCDDSWDLNDANVVCRQLGCGRARSALQSAAFGQGTGPIWLDDVLCFGSEPSITDCRHAGFGVHNCGHHEDASIICEVYPEVNSTAFPPTQRPQPSTTPATTRSTTSNTATTTPADNSTGVEGQVRLVNGGNSSCSGRVEIFRAGQWGTVCDDDWDLLDAQVVCRQLGCGRVLSAPQSARFGQGTGPIWLDDVGCTGRESQLSQCQHRGFGAHNCVHNEDAGVVCEASSPVRLVNSDNRCSGRVEIFRVGQWGTVCDDSWDLNDANVVCRQLGCGRARSALQSAAFGQGTGPIWLDDVLCFGSEPSITDCRHSGFGVHNCGHQEDASIICEVYPEVNSTVFPPTQRPQPSTTPETTNSTTSNTATTTPADSSTAFEGQVRLVNGGNGSCSGRVEIFHDGEWGTVCDDDWDLLDAQVVCRQLLCGRVLSVQQSARFGQGTGPIWLDNVSCTGRESQLSRCQHGGFGAHNCGHHEDAGAVCEFQHPQLPPSQFTCGRDKIQIGLNLYNMTSSGLDPFSGNLAALNCSWVRVQNDTVWYEVDAQANACGNMLRTNGTHAIYSNSLFIYPNNNSSFAPPVALPFSCVYPLNTDVRFNLSIGPFLSLERGISGSGTKAQASISLFRNSRYITTYPAGRVTLPLGSPLYVGITVDERDQSFALVLEDCFASHSSNPAHPTRYPLVQNKCPTDRRRVAVTESGSSLRATFSALFFLLDGEYRDIYLHCSLSLCDRRNFNCIPSCSSRTRRSVSSSESVQPVTIGPIVWDKSAE</sequence>
<dbReference type="InterPro" id="IPR036772">
    <property type="entry name" value="SRCR-like_dom_sf"/>
</dbReference>
<comment type="subcellular location">
    <subcellularLocation>
        <location evidence="1">Secreted</location>
    </subcellularLocation>
</comment>
<feature type="disulfide bond" evidence="8">
    <location>
        <begin position="505"/>
        <end position="515"/>
    </location>
</feature>
<feature type="disulfide bond" evidence="8">
    <location>
        <begin position="369"/>
        <end position="430"/>
    </location>
</feature>
<evidence type="ECO:0000256" key="8">
    <source>
        <dbReference type="PROSITE-ProRule" id="PRU00196"/>
    </source>
</evidence>
<evidence type="ECO:0000256" key="1">
    <source>
        <dbReference type="ARBA" id="ARBA00004613"/>
    </source>
</evidence>
<evidence type="ECO:0000256" key="10">
    <source>
        <dbReference type="SAM" id="SignalP"/>
    </source>
</evidence>
<dbReference type="Gene3D" id="2.60.40.3210">
    <property type="entry name" value="Zona pellucida, ZP-N domain"/>
    <property type="match status" value="1"/>
</dbReference>
<feature type="domain" description="SRCR" evidence="11">
    <location>
        <begin position="838"/>
        <end position="939"/>
    </location>
</feature>
<dbReference type="InterPro" id="IPR042235">
    <property type="entry name" value="ZP-C_dom"/>
</dbReference>
<dbReference type="InterPro" id="IPR001190">
    <property type="entry name" value="SRCR"/>
</dbReference>
<feature type="domain" description="SRCR" evidence="11">
    <location>
        <begin position="944"/>
        <end position="1044"/>
    </location>
</feature>
<feature type="disulfide bond" evidence="8">
    <location>
        <begin position="1416"/>
        <end position="1426"/>
    </location>
</feature>
<feature type="disulfide bond" evidence="8">
    <location>
        <begin position="759"/>
        <end position="769"/>
    </location>
</feature>
<evidence type="ECO:0000256" key="7">
    <source>
        <dbReference type="ARBA" id="ARBA00023180"/>
    </source>
</evidence>
<dbReference type="InterPro" id="IPR001881">
    <property type="entry name" value="EGF-like_Ca-bd_dom"/>
</dbReference>
<feature type="domain" description="SRCR" evidence="11">
    <location>
        <begin position="584"/>
        <end position="685"/>
    </location>
</feature>
<gene>
    <name evidence="14 15" type="primary">LOC114433762</name>
</gene>
<feature type="region of interest" description="Disordered" evidence="9">
    <location>
        <begin position="1307"/>
        <end position="1344"/>
    </location>
</feature>
<keyword evidence="5" id="KW-0677">Repeat</keyword>
<dbReference type="GO" id="GO:0032502">
    <property type="term" value="P:developmental process"/>
    <property type="evidence" value="ECO:0007669"/>
    <property type="project" value="UniProtKB-ARBA"/>
</dbReference>
<feature type="disulfide bond" evidence="8">
    <location>
        <begin position="1372"/>
        <end position="1436"/>
    </location>
</feature>
<feature type="disulfide bond" evidence="8">
    <location>
        <begin position="1013"/>
        <end position="1023"/>
    </location>
</feature>
<feature type="region of interest" description="Disordered" evidence="9">
    <location>
        <begin position="1053"/>
        <end position="1090"/>
    </location>
</feature>
<dbReference type="PRINTS" id="PR00258">
    <property type="entry name" value="SPERACTRCPTR"/>
</dbReference>
<feature type="disulfide bond" evidence="8">
    <location>
        <begin position="1162"/>
        <end position="1172"/>
    </location>
</feature>
<reference evidence="14 15" key="1">
    <citation type="submission" date="2025-04" db="UniProtKB">
        <authorList>
            <consortium name="RefSeq"/>
        </authorList>
    </citation>
    <scope>IDENTIFICATION</scope>
</reference>
<feature type="disulfide bond" evidence="8">
    <location>
        <begin position="1477"/>
        <end position="1541"/>
    </location>
</feature>
<feature type="disulfide bond" evidence="8">
    <location>
        <begin position="1223"/>
        <end position="1287"/>
    </location>
</feature>
<feature type="disulfide bond" evidence="8">
    <location>
        <begin position="474"/>
        <end position="535"/>
    </location>
</feature>
<feature type="disulfide bond" evidence="8">
    <location>
        <begin position="1267"/>
        <end position="1277"/>
    </location>
</feature>
<feature type="disulfide bond" evidence="8">
    <location>
        <begin position="1236"/>
        <end position="1297"/>
    </location>
</feature>
<keyword evidence="7" id="KW-0325">Glycoprotein</keyword>
<feature type="compositionally biased region" description="Low complexity" evidence="9">
    <location>
        <begin position="1060"/>
        <end position="1086"/>
    </location>
</feature>
<evidence type="ECO:0000313" key="15">
    <source>
        <dbReference type="RefSeq" id="XP_028258240.1"/>
    </source>
</evidence>
<feature type="disulfide bond" evidence="8">
    <location>
        <begin position="356"/>
        <end position="420"/>
    </location>
</feature>
<feature type="compositionally biased region" description="Low complexity" evidence="9">
    <location>
        <begin position="1314"/>
        <end position="1340"/>
    </location>
</feature>
<name>A0A6P7HRB5_9TELE</name>
<dbReference type="GO" id="GO:0005886">
    <property type="term" value="C:plasma membrane"/>
    <property type="evidence" value="ECO:0007669"/>
    <property type="project" value="TreeGrafter"/>
</dbReference>
<dbReference type="GO" id="GO:0005509">
    <property type="term" value="F:calcium ion binding"/>
    <property type="evidence" value="ECO:0007669"/>
    <property type="project" value="InterPro"/>
</dbReference>
<dbReference type="FunFam" id="3.10.250.10:FF:000003">
    <property type="entry name" value="Deleted in malignant brain tumors 1"/>
    <property type="match status" value="2"/>
</dbReference>
<evidence type="ECO:0000256" key="3">
    <source>
        <dbReference type="ARBA" id="ARBA00022536"/>
    </source>
</evidence>
<dbReference type="SMART" id="SM00241">
    <property type="entry name" value="ZP"/>
    <property type="match status" value="1"/>
</dbReference>
<accession>A0A6P7HRB5</accession>
<evidence type="ECO:0000256" key="4">
    <source>
        <dbReference type="ARBA" id="ARBA00022729"/>
    </source>
</evidence>
<feature type="disulfide bond" evidence="8">
    <location>
        <begin position="461"/>
        <end position="525"/>
    </location>
</feature>
<dbReference type="PANTHER" id="PTHR48071:SF15">
    <property type="entry name" value="SRCR DOMAIN-CONTAINING PROTEIN"/>
    <property type="match status" value="1"/>
</dbReference>
<feature type="domain" description="SRCR" evidence="11">
    <location>
        <begin position="1198"/>
        <end position="1298"/>
    </location>
</feature>
<dbReference type="SMART" id="SM00202">
    <property type="entry name" value="SR"/>
    <property type="match status" value="11"/>
</dbReference>
<feature type="region of interest" description="Disordered" evidence="9">
    <location>
        <begin position="545"/>
        <end position="582"/>
    </location>
</feature>
<feature type="domain" description="SRCR" evidence="11">
    <location>
        <begin position="1600"/>
        <end position="1701"/>
    </location>
</feature>
<evidence type="ECO:0000256" key="2">
    <source>
        <dbReference type="ARBA" id="ARBA00022525"/>
    </source>
</evidence>
<keyword evidence="6 8" id="KW-1015">Disulfide bond</keyword>
<feature type="compositionally biased region" description="Low complexity" evidence="9">
    <location>
        <begin position="1568"/>
        <end position="1595"/>
    </location>
</feature>
<evidence type="ECO:0000259" key="12">
    <source>
        <dbReference type="PROSITE" id="PS51034"/>
    </source>
</evidence>
<feature type="disulfide bond" evidence="8">
    <location>
        <begin position="1521"/>
        <end position="1531"/>
    </location>
</feature>
<feature type="disulfide bond" evidence="8">
    <location>
        <begin position="1670"/>
        <end position="1680"/>
    </location>
</feature>
<feature type="domain" description="SRCR" evidence="11">
    <location>
        <begin position="1452"/>
        <end position="1552"/>
    </location>
</feature>
<dbReference type="PROSITE" id="PS00420">
    <property type="entry name" value="SRCR_1"/>
    <property type="match status" value="5"/>
</dbReference>
<dbReference type="GO" id="GO:0031638">
    <property type="term" value="P:zymogen activation"/>
    <property type="evidence" value="ECO:0007669"/>
    <property type="project" value="TreeGrafter"/>
</dbReference>
<dbReference type="Pfam" id="PF07645">
    <property type="entry name" value="EGF_CA"/>
    <property type="match status" value="1"/>
</dbReference>
<feature type="disulfide bond" evidence="8">
    <location>
        <begin position="908"/>
        <end position="918"/>
    </location>
</feature>
<protein>
    <submittedName>
        <fullName evidence="14 15">Deleted in malignant brain tumors 1 protein-like isoform X1</fullName>
    </submittedName>
</protein>
<feature type="region of interest" description="Disordered" evidence="9">
    <location>
        <begin position="799"/>
        <end position="836"/>
    </location>
</feature>
<dbReference type="PROSITE" id="PS50287">
    <property type="entry name" value="SRCR_2"/>
    <property type="match status" value="11"/>
</dbReference>
<feature type="disulfide bond" evidence="8">
    <location>
        <begin position="400"/>
        <end position="410"/>
    </location>
</feature>
<dbReference type="PROSITE" id="PS01187">
    <property type="entry name" value="EGF_CA"/>
    <property type="match status" value="1"/>
</dbReference>
<evidence type="ECO:0000256" key="6">
    <source>
        <dbReference type="ARBA" id="ARBA00023157"/>
    </source>
</evidence>
<evidence type="ECO:0000256" key="5">
    <source>
        <dbReference type="ARBA" id="ARBA00022737"/>
    </source>
</evidence>
<feature type="domain" description="SRCR" evidence="11">
    <location>
        <begin position="330"/>
        <end position="431"/>
    </location>
</feature>
<dbReference type="InterPro" id="IPR049883">
    <property type="entry name" value="NOTCH1_EGF-like"/>
</dbReference>
<proteinExistence type="predicted"/>
<feature type="disulfide bond" evidence="8">
    <location>
        <begin position="1131"/>
        <end position="1192"/>
    </location>
</feature>
<feature type="disulfide bond" evidence="8">
    <location>
        <begin position="1385"/>
        <end position="1446"/>
    </location>
</feature>
<dbReference type="InterPro" id="IPR018097">
    <property type="entry name" value="EGF_Ca-bd_CS"/>
</dbReference>
<feature type="disulfide bond" evidence="8">
    <location>
        <begin position="654"/>
        <end position="664"/>
    </location>
</feature>
<feature type="domain" description="SRCR" evidence="11">
    <location>
        <begin position="690"/>
        <end position="790"/>
    </location>
</feature>
<dbReference type="CDD" id="cd00054">
    <property type="entry name" value="EGF_CA"/>
    <property type="match status" value="1"/>
</dbReference>
<feature type="disulfide bond" evidence="8">
    <location>
        <begin position="1118"/>
        <end position="1182"/>
    </location>
</feature>
<dbReference type="InterPro" id="IPR001507">
    <property type="entry name" value="ZP_dom"/>
</dbReference>
<feature type="disulfide bond" evidence="8">
    <location>
        <begin position="1639"/>
        <end position="1700"/>
    </location>
</feature>
<dbReference type="Gene3D" id="2.10.25.10">
    <property type="entry name" value="Laminin"/>
    <property type="match status" value="2"/>
</dbReference>
<keyword evidence="3" id="KW-0245">EGF-like domain</keyword>
<dbReference type="RefSeq" id="XP_028258240.1">
    <property type="nucleotide sequence ID" value="XM_028402439.1"/>
</dbReference>
<feature type="disulfide bond" evidence="8">
    <location>
        <begin position="610"/>
        <end position="674"/>
    </location>
</feature>
<feature type="region of interest" description="Disordered" evidence="9">
    <location>
        <begin position="1561"/>
        <end position="1596"/>
    </location>
</feature>
<dbReference type="PROSITE" id="PS51034">
    <property type="entry name" value="ZP_2"/>
    <property type="match status" value="1"/>
</dbReference>
<feature type="compositionally biased region" description="Low complexity" evidence="9">
    <location>
        <begin position="806"/>
        <end position="832"/>
    </location>
</feature>
<evidence type="ECO:0000256" key="9">
    <source>
        <dbReference type="SAM" id="MobiDB-lite"/>
    </source>
</evidence>
<feature type="disulfide bond" evidence="8">
    <location>
        <begin position="623"/>
        <end position="684"/>
    </location>
</feature>
<keyword evidence="13" id="KW-1185">Reference proteome</keyword>
<feature type="domain" description="SRCR" evidence="11">
    <location>
        <begin position="1092"/>
        <end position="1193"/>
    </location>
</feature>
<feature type="disulfide bond" evidence="8">
    <location>
        <begin position="982"/>
        <end position="1043"/>
    </location>
</feature>
<dbReference type="InterPro" id="IPR055355">
    <property type="entry name" value="ZP-C"/>
</dbReference>
<feature type="domain" description="SRCR" evidence="11">
    <location>
        <begin position="436"/>
        <end position="536"/>
    </location>
</feature>
<dbReference type="Pfam" id="PF00100">
    <property type="entry name" value="Zona_pellucida"/>
    <property type="match status" value="1"/>
</dbReference>
<dbReference type="Pfam" id="PF00530">
    <property type="entry name" value="SRCR"/>
    <property type="match status" value="11"/>
</dbReference>
<evidence type="ECO:0000313" key="13">
    <source>
        <dbReference type="Proteomes" id="UP000515145"/>
    </source>
</evidence>
<dbReference type="SMART" id="SM00179">
    <property type="entry name" value="EGF_CA"/>
    <property type="match status" value="1"/>
</dbReference>
<feature type="disulfide bond" evidence="8">
    <location>
        <begin position="715"/>
        <end position="779"/>
    </location>
</feature>
<dbReference type="GO" id="GO:0004252">
    <property type="term" value="F:serine-type endopeptidase activity"/>
    <property type="evidence" value="ECO:0007669"/>
    <property type="project" value="TreeGrafter"/>
</dbReference>
<feature type="domain" description="SRCR" evidence="11">
    <location>
        <begin position="1346"/>
        <end position="1447"/>
    </location>
</feature>
<organism evidence="13 15">
    <name type="scientific">Parambassis ranga</name>
    <name type="common">Indian glassy fish</name>
    <dbReference type="NCBI Taxonomy" id="210632"/>
    <lineage>
        <taxon>Eukaryota</taxon>
        <taxon>Metazoa</taxon>
        <taxon>Chordata</taxon>
        <taxon>Craniata</taxon>
        <taxon>Vertebrata</taxon>
        <taxon>Euteleostomi</taxon>
        <taxon>Actinopterygii</taxon>
        <taxon>Neopterygii</taxon>
        <taxon>Teleostei</taxon>
        <taxon>Neoteleostei</taxon>
        <taxon>Acanthomorphata</taxon>
        <taxon>Ovalentaria</taxon>
        <taxon>Ambassidae</taxon>
        <taxon>Parambassis</taxon>
    </lineage>
</organism>
<evidence type="ECO:0000259" key="11">
    <source>
        <dbReference type="PROSITE" id="PS50287"/>
    </source>
</evidence>
<dbReference type="SUPFAM" id="SSF56487">
    <property type="entry name" value="SRCR-like"/>
    <property type="match status" value="11"/>
</dbReference>
<feature type="disulfide bond" evidence="8">
    <location>
        <begin position="864"/>
        <end position="928"/>
    </location>
</feature>
<dbReference type="GeneID" id="114433762"/>
<feature type="disulfide bond" evidence="8">
    <location>
        <begin position="1626"/>
        <end position="1690"/>
    </location>
</feature>
<dbReference type="OrthoDB" id="536948at2759"/>
<feature type="disulfide bond" evidence="8">
    <location>
        <begin position="969"/>
        <end position="1033"/>
    </location>
</feature>
<dbReference type="PANTHER" id="PTHR48071">
    <property type="entry name" value="SRCR DOMAIN-CONTAINING PROTEIN"/>
    <property type="match status" value="1"/>
</dbReference>